<organism evidence="12 13">
    <name type="scientific">Postia placenta MAD-698-R-SB12</name>
    <dbReference type="NCBI Taxonomy" id="670580"/>
    <lineage>
        <taxon>Eukaryota</taxon>
        <taxon>Fungi</taxon>
        <taxon>Dikarya</taxon>
        <taxon>Basidiomycota</taxon>
        <taxon>Agaricomycotina</taxon>
        <taxon>Agaricomycetes</taxon>
        <taxon>Polyporales</taxon>
        <taxon>Adustoporiaceae</taxon>
        <taxon>Rhodonia</taxon>
    </lineage>
</organism>
<dbReference type="InterPro" id="IPR000092">
    <property type="entry name" value="Polyprenyl_synt"/>
</dbReference>
<dbReference type="SFLD" id="SFLDS00005">
    <property type="entry name" value="Isoprenoid_Synthase_Type_I"/>
    <property type="match status" value="1"/>
</dbReference>
<dbReference type="InterPro" id="IPR033749">
    <property type="entry name" value="Polyprenyl_synt_CS"/>
</dbReference>
<dbReference type="GO" id="GO:0004337">
    <property type="term" value="F:(2E,6E)-farnesyl diphosphate synthase activity"/>
    <property type="evidence" value="ECO:0007669"/>
    <property type="project" value="UniProtKB-EC"/>
</dbReference>
<keyword evidence="5" id="KW-0479">Metal-binding</keyword>
<reference evidence="12 13" key="1">
    <citation type="submission" date="2017-04" db="EMBL/GenBank/DDBJ databases">
        <title>Genome Sequence of the Model Brown-Rot Fungus Postia placenta SB12.</title>
        <authorList>
            <consortium name="DOE Joint Genome Institute"/>
            <person name="Gaskell J."/>
            <person name="Kersten P."/>
            <person name="Larrondo L.F."/>
            <person name="Canessa P."/>
            <person name="Martinez D."/>
            <person name="Hibbett D."/>
            <person name="Schmoll M."/>
            <person name="Kubicek C.P."/>
            <person name="Martinez A.T."/>
            <person name="Yadav J."/>
            <person name="Master E."/>
            <person name="Magnuson J.K."/>
            <person name="James T."/>
            <person name="Yaver D."/>
            <person name="Berka R."/>
            <person name="Labutti K."/>
            <person name="Lipzen A."/>
            <person name="Aerts A."/>
            <person name="Barry K."/>
            <person name="Henrissat B."/>
            <person name="Blanchette R."/>
            <person name="Grigoriev I."/>
            <person name="Cullen D."/>
        </authorList>
    </citation>
    <scope>NUCLEOTIDE SEQUENCE [LARGE SCALE GENOMIC DNA]</scope>
    <source>
        <strain evidence="12 13">MAD-698-R-SB12</strain>
    </source>
</reference>
<keyword evidence="13" id="KW-1185">Reference proteome</keyword>
<evidence type="ECO:0000313" key="13">
    <source>
        <dbReference type="Proteomes" id="UP000194127"/>
    </source>
</evidence>
<evidence type="ECO:0000256" key="11">
    <source>
        <dbReference type="RuleBase" id="RU004466"/>
    </source>
</evidence>
<evidence type="ECO:0000256" key="1">
    <source>
        <dbReference type="ARBA" id="ARBA00001946"/>
    </source>
</evidence>
<dbReference type="STRING" id="670580.A0A1X6N7I1"/>
<evidence type="ECO:0000256" key="8">
    <source>
        <dbReference type="ARBA" id="ARBA00032424"/>
    </source>
</evidence>
<dbReference type="SUPFAM" id="SSF48576">
    <property type="entry name" value="Terpenoid synthases"/>
    <property type="match status" value="1"/>
</dbReference>
<gene>
    <name evidence="12" type="ORF">POSPLADRAFT_1044104</name>
</gene>
<evidence type="ECO:0000313" key="12">
    <source>
        <dbReference type="EMBL" id="OSX64585.1"/>
    </source>
</evidence>
<dbReference type="AlphaFoldDB" id="A0A1X6N7I1"/>
<dbReference type="CDD" id="cd00685">
    <property type="entry name" value="Trans_IPPS_HT"/>
    <property type="match status" value="1"/>
</dbReference>
<evidence type="ECO:0000256" key="6">
    <source>
        <dbReference type="ARBA" id="ARBA00022842"/>
    </source>
</evidence>
<dbReference type="RefSeq" id="XP_024341379.1">
    <property type="nucleotide sequence ID" value="XM_024478461.1"/>
</dbReference>
<dbReference type="GO" id="GO:0046872">
    <property type="term" value="F:metal ion binding"/>
    <property type="evidence" value="ECO:0007669"/>
    <property type="project" value="UniProtKB-KW"/>
</dbReference>
<dbReference type="InterPro" id="IPR008949">
    <property type="entry name" value="Isoprenoid_synthase_dom_sf"/>
</dbReference>
<dbReference type="PROSITE" id="PS00444">
    <property type="entry name" value="POLYPRENYL_SYNTHASE_2"/>
    <property type="match status" value="1"/>
</dbReference>
<evidence type="ECO:0000256" key="3">
    <source>
        <dbReference type="ARBA" id="ARBA00012833"/>
    </source>
</evidence>
<dbReference type="GO" id="GO:0045337">
    <property type="term" value="P:farnesyl diphosphate biosynthetic process"/>
    <property type="evidence" value="ECO:0007669"/>
    <property type="project" value="TreeGrafter"/>
</dbReference>
<evidence type="ECO:0000256" key="9">
    <source>
        <dbReference type="ARBA" id="ARBA00032448"/>
    </source>
</evidence>
<dbReference type="Pfam" id="PF00348">
    <property type="entry name" value="polyprenyl_synt"/>
    <property type="match status" value="1"/>
</dbReference>
<dbReference type="GO" id="GO:0004161">
    <property type="term" value="F:dimethylallyltranstransferase activity"/>
    <property type="evidence" value="ECO:0007669"/>
    <property type="project" value="UniProtKB-EC"/>
</dbReference>
<dbReference type="Gene3D" id="1.10.600.10">
    <property type="entry name" value="Farnesyl Diphosphate Synthase"/>
    <property type="match status" value="1"/>
</dbReference>
<evidence type="ECO:0000256" key="7">
    <source>
        <dbReference type="ARBA" id="ARBA00032380"/>
    </source>
</evidence>
<name>A0A1X6N7I1_9APHY</name>
<evidence type="ECO:0000256" key="5">
    <source>
        <dbReference type="ARBA" id="ARBA00022723"/>
    </source>
</evidence>
<accession>A0A1X6N7I1</accession>
<dbReference type="PANTHER" id="PTHR11525">
    <property type="entry name" value="FARNESYL-PYROPHOSPHATE SYNTHETASE"/>
    <property type="match status" value="1"/>
</dbReference>
<sequence>MSQAETQALRRARFEAVFLVLREEVLEHCASEGLPDDAIQWYSRNLTYNVTGGKLNRGLAVVDTIEILKGRSLSDSEFFRASLLGWCVELLQAVFLVSDDMMDRCATRRGKPCYYRLDGVNHIAVNDSTMLEAAIFHLLRVHFRSEPYYVHLLELFHEVTHKTEMGQLLDLITAPEGRVDLHAFSLERHRNIVTKKTSYYSFYLPVAISMHMCGIPHLALPSSSCAPSGPYDIARDILLPLGEYFQVQDDFLDFAGTPEQLGKAGTDIVDGKCSWCVNTALAHVTPAQRALLDADYGRNDPAAEVRVKALYEDIGLRGLYEQYEKAAYKRIIALIETIPEHPASEDSGSVVLKREVFTSFLDKINKRQK</sequence>
<keyword evidence="6" id="KW-0460">Magnesium</keyword>
<evidence type="ECO:0000256" key="2">
    <source>
        <dbReference type="ARBA" id="ARBA00012439"/>
    </source>
</evidence>
<dbReference type="InterPro" id="IPR039702">
    <property type="entry name" value="FPS1-like"/>
</dbReference>
<proteinExistence type="inferred from homology"/>
<comment type="similarity">
    <text evidence="11">Belongs to the FPP/GGPP synthase family.</text>
</comment>
<comment type="cofactor">
    <cofactor evidence="1">
        <name>Mg(2+)</name>
        <dbReference type="ChEBI" id="CHEBI:18420"/>
    </cofactor>
</comment>
<dbReference type="EC" id="2.5.1.10" evidence="2"/>
<keyword evidence="4 11" id="KW-0808">Transferase</keyword>
<dbReference type="Proteomes" id="UP000194127">
    <property type="component" value="Unassembled WGS sequence"/>
</dbReference>
<dbReference type="OrthoDB" id="10257492at2759"/>
<dbReference type="PROSITE" id="PS00723">
    <property type="entry name" value="POLYPRENYL_SYNTHASE_1"/>
    <property type="match status" value="1"/>
</dbReference>
<dbReference type="GO" id="GO:0005737">
    <property type="term" value="C:cytoplasm"/>
    <property type="evidence" value="ECO:0007669"/>
    <property type="project" value="TreeGrafter"/>
</dbReference>
<dbReference type="PANTHER" id="PTHR11525:SF0">
    <property type="entry name" value="FARNESYL PYROPHOSPHATE SYNTHASE"/>
    <property type="match status" value="1"/>
</dbReference>
<dbReference type="EC" id="2.5.1.1" evidence="3"/>
<dbReference type="GeneID" id="36323411"/>
<protein>
    <recommendedName>
        <fullName evidence="10">(2E,6E)-farnesyl diphosphate synthase</fullName>
        <ecNumber evidence="3">2.5.1.1</ecNumber>
        <ecNumber evidence="2">2.5.1.10</ecNumber>
    </recommendedName>
    <alternativeName>
        <fullName evidence="9">Dimethylallyltranstransferase</fullName>
    </alternativeName>
    <alternativeName>
        <fullName evidence="8">Farnesyl diphosphate synthase</fullName>
    </alternativeName>
    <alternativeName>
        <fullName evidence="7">Geranyltranstransferase</fullName>
    </alternativeName>
</protein>
<evidence type="ECO:0000256" key="4">
    <source>
        <dbReference type="ARBA" id="ARBA00022679"/>
    </source>
</evidence>
<evidence type="ECO:0000256" key="10">
    <source>
        <dbReference type="ARBA" id="ARBA00032873"/>
    </source>
</evidence>
<dbReference type="EMBL" id="KZ110593">
    <property type="protein sequence ID" value="OSX64585.1"/>
    <property type="molecule type" value="Genomic_DNA"/>
</dbReference>